<sequence length="63" mass="6802">MSALEPIQPLEGHTGLVPCTGSWRSVRTFANAVNAVVVLLVASMVFDEIRTAHFPGFTFPFPA</sequence>
<evidence type="ECO:0000313" key="2">
    <source>
        <dbReference type="Proteomes" id="UP001500013"/>
    </source>
</evidence>
<proteinExistence type="predicted"/>
<protein>
    <submittedName>
        <fullName evidence="1">Uncharacterized protein</fullName>
    </submittedName>
</protein>
<comment type="caution">
    <text evidence="1">The sequence shown here is derived from an EMBL/GenBank/DDBJ whole genome shotgun (WGS) entry which is preliminary data.</text>
</comment>
<keyword evidence="2" id="KW-1185">Reference proteome</keyword>
<name>A0ABN2SE46_9MICO</name>
<dbReference type="Proteomes" id="UP001500013">
    <property type="component" value="Unassembled WGS sequence"/>
</dbReference>
<gene>
    <name evidence="1" type="ORF">GCM10009817_26920</name>
</gene>
<dbReference type="EMBL" id="BAAAPU010000007">
    <property type="protein sequence ID" value="GAA1984109.1"/>
    <property type="molecule type" value="Genomic_DNA"/>
</dbReference>
<dbReference type="RefSeq" id="WP_344063278.1">
    <property type="nucleotide sequence ID" value="NZ_BAAAPU010000007.1"/>
</dbReference>
<organism evidence="1 2">
    <name type="scientific">Terrabacter lapilli</name>
    <dbReference type="NCBI Taxonomy" id="436231"/>
    <lineage>
        <taxon>Bacteria</taxon>
        <taxon>Bacillati</taxon>
        <taxon>Actinomycetota</taxon>
        <taxon>Actinomycetes</taxon>
        <taxon>Micrococcales</taxon>
        <taxon>Intrasporangiaceae</taxon>
        <taxon>Terrabacter</taxon>
    </lineage>
</organism>
<reference evidence="1 2" key="1">
    <citation type="journal article" date="2019" name="Int. J. Syst. Evol. Microbiol.">
        <title>The Global Catalogue of Microorganisms (GCM) 10K type strain sequencing project: providing services to taxonomists for standard genome sequencing and annotation.</title>
        <authorList>
            <consortium name="The Broad Institute Genomics Platform"/>
            <consortium name="The Broad Institute Genome Sequencing Center for Infectious Disease"/>
            <person name="Wu L."/>
            <person name="Ma J."/>
        </authorList>
    </citation>
    <scope>NUCLEOTIDE SEQUENCE [LARGE SCALE GENOMIC DNA]</scope>
    <source>
        <strain evidence="1 2">JCM 15628</strain>
    </source>
</reference>
<evidence type="ECO:0000313" key="1">
    <source>
        <dbReference type="EMBL" id="GAA1984109.1"/>
    </source>
</evidence>
<accession>A0ABN2SE46</accession>